<dbReference type="PANTHER" id="PTHR43213:SF5">
    <property type="entry name" value="BIFUNCTIONAL DTTP_UTP PYROPHOSPHATASE_METHYLTRANSFERASE PROTEIN-RELATED"/>
    <property type="match status" value="1"/>
</dbReference>
<feature type="site" description="Important for substrate specificity" evidence="4">
    <location>
        <position position="74"/>
    </location>
</feature>
<feature type="site" description="Important for substrate specificity" evidence="4">
    <location>
        <position position="156"/>
    </location>
</feature>
<feature type="site" description="Important for substrate specificity" evidence="4">
    <location>
        <position position="15"/>
    </location>
</feature>
<evidence type="ECO:0000313" key="5">
    <source>
        <dbReference type="EMBL" id="PUZ25211.1"/>
    </source>
</evidence>
<dbReference type="SUPFAM" id="SSF52972">
    <property type="entry name" value="ITPase-like"/>
    <property type="match status" value="1"/>
</dbReference>
<keyword evidence="3 4" id="KW-0546">Nucleotide metabolism</keyword>
<dbReference type="GO" id="GO:0036221">
    <property type="term" value="F:UTP diphosphatase activity"/>
    <property type="evidence" value="ECO:0007669"/>
    <property type="project" value="RHEA"/>
</dbReference>
<comment type="caution">
    <text evidence="5">The sequence shown here is derived from an EMBL/GenBank/DDBJ whole genome shotgun (WGS) entry which is preliminary data.</text>
</comment>
<dbReference type="InterPro" id="IPR029001">
    <property type="entry name" value="ITPase-like_fam"/>
</dbReference>
<dbReference type="EMBL" id="QCYK01000002">
    <property type="protein sequence ID" value="PUZ25211.1"/>
    <property type="molecule type" value="Genomic_DNA"/>
</dbReference>
<dbReference type="CDD" id="cd00555">
    <property type="entry name" value="Maf"/>
    <property type="match status" value="1"/>
</dbReference>
<dbReference type="Proteomes" id="UP000244450">
    <property type="component" value="Unassembled WGS sequence"/>
</dbReference>
<dbReference type="GO" id="GO:0009117">
    <property type="term" value="P:nucleotide metabolic process"/>
    <property type="evidence" value="ECO:0007669"/>
    <property type="project" value="UniProtKB-KW"/>
</dbReference>
<keyword evidence="4" id="KW-0963">Cytoplasm</keyword>
<reference evidence="5 6" key="1">
    <citation type="submission" date="2018-04" db="EMBL/GenBank/DDBJ databases">
        <title>Chitinophaga fuyangensis sp. nov., isolated from soil in a chemical factory.</title>
        <authorList>
            <person name="Chen K."/>
        </authorList>
    </citation>
    <scope>NUCLEOTIDE SEQUENCE [LARGE SCALE GENOMIC DNA]</scope>
    <source>
        <strain evidence="5 6">LY-1</strain>
    </source>
</reference>
<comment type="catalytic activity">
    <reaction evidence="4">
        <text>dTTP + H2O = dTMP + diphosphate + H(+)</text>
        <dbReference type="Rhea" id="RHEA:28534"/>
        <dbReference type="ChEBI" id="CHEBI:15377"/>
        <dbReference type="ChEBI" id="CHEBI:15378"/>
        <dbReference type="ChEBI" id="CHEBI:33019"/>
        <dbReference type="ChEBI" id="CHEBI:37568"/>
        <dbReference type="ChEBI" id="CHEBI:63528"/>
        <dbReference type="EC" id="3.6.1.9"/>
    </reaction>
</comment>
<keyword evidence="6" id="KW-1185">Reference proteome</keyword>
<dbReference type="GO" id="GO:0036218">
    <property type="term" value="F:dTTP diphosphatase activity"/>
    <property type="evidence" value="ECO:0007669"/>
    <property type="project" value="RHEA"/>
</dbReference>
<evidence type="ECO:0000313" key="6">
    <source>
        <dbReference type="Proteomes" id="UP000244450"/>
    </source>
</evidence>
<comment type="cofactor">
    <cofactor evidence="1 4">
        <name>a divalent metal cation</name>
        <dbReference type="ChEBI" id="CHEBI:60240"/>
    </cofactor>
</comment>
<dbReference type="RefSeq" id="WP_108687049.1">
    <property type="nucleotide sequence ID" value="NZ_QCYK01000002.1"/>
</dbReference>
<dbReference type="OrthoDB" id="9807767at2"/>
<evidence type="ECO:0000256" key="2">
    <source>
        <dbReference type="ARBA" id="ARBA00022801"/>
    </source>
</evidence>
<dbReference type="Pfam" id="PF02545">
    <property type="entry name" value="Maf"/>
    <property type="match status" value="1"/>
</dbReference>
<sequence length="189" mass="21017">MYKGPRIILASQSPRRKQLLEQAHIPFEVRVVATEETFPADMPLPEVPVHIALQKADAVRNICAPDDIILAADSVVIIDNTVIGKPQDRDDAIRILSRLSGRTHEVITGVVIRQGARQHTFSKTTSVHFKPLTTAHISFYVDEYKPYDKAGAYAIQEWIGAVGIDRIDGCFYNVMGLPVSAVVTVLEQW</sequence>
<dbReference type="NCBIfam" id="TIGR00172">
    <property type="entry name" value="maf"/>
    <property type="match status" value="1"/>
</dbReference>
<dbReference type="InterPro" id="IPR003697">
    <property type="entry name" value="Maf-like"/>
</dbReference>
<evidence type="ECO:0000256" key="1">
    <source>
        <dbReference type="ARBA" id="ARBA00001968"/>
    </source>
</evidence>
<name>A0A2T7BFZ9_9BACT</name>
<dbReference type="PANTHER" id="PTHR43213">
    <property type="entry name" value="BIFUNCTIONAL DTTP/UTP PYROPHOSPHATASE/METHYLTRANSFERASE PROTEIN-RELATED"/>
    <property type="match status" value="1"/>
</dbReference>
<dbReference type="AlphaFoldDB" id="A0A2T7BFZ9"/>
<proteinExistence type="inferred from homology"/>
<dbReference type="Gene3D" id="3.90.950.10">
    <property type="match status" value="1"/>
</dbReference>
<gene>
    <name evidence="5" type="primary">maf</name>
    <name evidence="5" type="ORF">DCC81_12960</name>
</gene>
<accession>A0A2T7BFZ9</accession>
<organism evidence="5 6">
    <name type="scientific">Chitinophaga parva</name>
    <dbReference type="NCBI Taxonomy" id="2169414"/>
    <lineage>
        <taxon>Bacteria</taxon>
        <taxon>Pseudomonadati</taxon>
        <taxon>Bacteroidota</taxon>
        <taxon>Chitinophagia</taxon>
        <taxon>Chitinophagales</taxon>
        <taxon>Chitinophagaceae</taxon>
        <taxon>Chitinophaga</taxon>
    </lineage>
</organism>
<comment type="subcellular location">
    <subcellularLocation>
        <location evidence="4">Cytoplasm</location>
    </subcellularLocation>
</comment>
<evidence type="ECO:0000256" key="4">
    <source>
        <dbReference type="HAMAP-Rule" id="MF_00528"/>
    </source>
</evidence>
<comment type="caution">
    <text evidence="4">Lacks conserved residue(s) required for the propagation of feature annotation.</text>
</comment>
<feature type="active site" description="Proton acceptor" evidence="4">
    <location>
        <position position="73"/>
    </location>
</feature>
<comment type="function">
    <text evidence="4">Nucleoside triphosphate pyrophosphatase that hydrolyzes dTTP and UTP. May have a dual role in cell division arrest and in preventing the incorporation of modified nucleotides into cellular nucleic acids.</text>
</comment>
<dbReference type="GO" id="GO:0005737">
    <property type="term" value="C:cytoplasm"/>
    <property type="evidence" value="ECO:0007669"/>
    <property type="project" value="UniProtKB-SubCell"/>
</dbReference>
<keyword evidence="2 4" id="KW-0378">Hydrolase</keyword>
<dbReference type="PIRSF" id="PIRSF006305">
    <property type="entry name" value="Maf"/>
    <property type="match status" value="1"/>
</dbReference>
<protein>
    <recommendedName>
        <fullName evidence="4">dTTP/UTP pyrophosphatase</fullName>
        <shortName evidence="4">dTTPase/UTPase</shortName>
        <ecNumber evidence="4">3.6.1.9</ecNumber>
    </recommendedName>
    <alternativeName>
        <fullName evidence="4">Nucleoside triphosphate pyrophosphatase</fullName>
    </alternativeName>
    <alternativeName>
        <fullName evidence="4">Nucleotide pyrophosphatase</fullName>
        <shortName evidence="4">Nucleotide PPase</shortName>
    </alternativeName>
</protein>
<evidence type="ECO:0000256" key="3">
    <source>
        <dbReference type="ARBA" id="ARBA00023080"/>
    </source>
</evidence>
<comment type="similarity">
    <text evidence="4">Belongs to the Maf family. YhdE subfamily.</text>
</comment>
<comment type="catalytic activity">
    <reaction evidence="4">
        <text>UTP + H2O = UMP + diphosphate + H(+)</text>
        <dbReference type="Rhea" id="RHEA:29395"/>
        <dbReference type="ChEBI" id="CHEBI:15377"/>
        <dbReference type="ChEBI" id="CHEBI:15378"/>
        <dbReference type="ChEBI" id="CHEBI:33019"/>
        <dbReference type="ChEBI" id="CHEBI:46398"/>
        <dbReference type="ChEBI" id="CHEBI:57865"/>
        <dbReference type="EC" id="3.6.1.9"/>
    </reaction>
</comment>
<dbReference type="EC" id="3.6.1.9" evidence="4"/>
<dbReference type="HAMAP" id="MF_00528">
    <property type="entry name" value="Maf"/>
    <property type="match status" value="1"/>
</dbReference>